<evidence type="ECO:0000259" key="1">
    <source>
        <dbReference type="Pfam" id="PF08784"/>
    </source>
</evidence>
<dbReference type="InterPro" id="IPR036388">
    <property type="entry name" value="WH-like_DNA-bd_sf"/>
</dbReference>
<dbReference type="AlphaFoldDB" id="A0AAE3H8L1"/>
<feature type="domain" description="Replication protein A C-terminal" evidence="1">
    <location>
        <begin position="214"/>
        <end position="283"/>
    </location>
</feature>
<dbReference type="Pfam" id="PF08784">
    <property type="entry name" value="RPA_C"/>
    <property type="match status" value="1"/>
</dbReference>
<comment type="caution">
    <text evidence="2">The sequence shown here is derived from an EMBL/GenBank/DDBJ whole genome shotgun (WGS) entry which is preliminary data.</text>
</comment>
<evidence type="ECO:0000313" key="2">
    <source>
        <dbReference type="EMBL" id="MCQ6961991.1"/>
    </source>
</evidence>
<name>A0AAE3H8L1_9EURY</name>
<protein>
    <recommendedName>
        <fullName evidence="1">Replication protein A C-terminal domain-containing protein</fullName>
    </recommendedName>
</protein>
<reference evidence="2 3" key="1">
    <citation type="journal article" date="2011" name="Appl. Environ. Microbiol.">
        <title>Methanogenic archaea isolated from Taiwan's Chelungpu fault.</title>
        <authorList>
            <person name="Wu S.Y."/>
            <person name="Lai M.C."/>
        </authorList>
    </citation>
    <scope>NUCLEOTIDE SEQUENCE [LARGE SCALE GENOMIC DNA]</scope>
    <source>
        <strain evidence="2 3">St545Mb</strain>
    </source>
</reference>
<dbReference type="Proteomes" id="UP001206983">
    <property type="component" value="Unassembled WGS sequence"/>
</dbReference>
<organism evidence="2 3">
    <name type="scientific">Methanolobus chelungpuianus</name>
    <dbReference type="NCBI Taxonomy" id="502115"/>
    <lineage>
        <taxon>Archaea</taxon>
        <taxon>Methanobacteriati</taxon>
        <taxon>Methanobacteriota</taxon>
        <taxon>Stenosarchaea group</taxon>
        <taxon>Methanomicrobia</taxon>
        <taxon>Methanosarcinales</taxon>
        <taxon>Methanosarcinaceae</taxon>
        <taxon>Methanolobus</taxon>
    </lineage>
</organism>
<keyword evidence="3" id="KW-1185">Reference proteome</keyword>
<dbReference type="EMBL" id="JTEO01000002">
    <property type="protein sequence ID" value="MCQ6961991.1"/>
    <property type="molecule type" value="Genomic_DNA"/>
</dbReference>
<dbReference type="RefSeq" id="WP_256621733.1">
    <property type="nucleotide sequence ID" value="NZ_JTEO01000002.1"/>
</dbReference>
<accession>A0AAE3H8L1</accession>
<gene>
    <name evidence="2" type="ORF">PV02_02115</name>
</gene>
<sequence>MAEREMAYRIFACEFNDSRFQVSSASDAPGQADLHAPNFLVTTAGAKVNRLFIAGVITEVEDIGSQKGGEKELWRARVSDPTGTFTIYSGNYQPEASVFLSTVEVPSFVTIVGKVRSYEPGDGSVFVSLRPEEINHADESIRNRWMVDTAELTLDRLDIFDEALSSGLSGTDLLDHLSLKNVPSNIAEGICIALDHYHTDRDYIRGLKIQVRDALLSIGSSLSASPGGGLADIEQSVMVMLHEMNQGKGVEYAVLVREAGEKGIPAELVEKAVRSLLSDGSLYEPRVGFFRAID</sequence>
<evidence type="ECO:0000313" key="3">
    <source>
        <dbReference type="Proteomes" id="UP001206983"/>
    </source>
</evidence>
<dbReference type="Gene3D" id="1.10.10.10">
    <property type="entry name" value="Winged helix-like DNA-binding domain superfamily/Winged helix DNA-binding domain"/>
    <property type="match status" value="1"/>
</dbReference>
<proteinExistence type="predicted"/>
<dbReference type="InterPro" id="IPR014892">
    <property type="entry name" value="RPA_C"/>
</dbReference>